<proteinExistence type="predicted"/>
<sequence length="114" mass="13190">MNANGRIRGYLAHHMKLDSFIQHVSSSVNRQLQELDSSAEMVVDIGYNFVLFYGITNEKVFQKLLTHQEANLLKARGSYLLDRSIWEEIRKVNTEICLTSHYLQTVFSQLPNSE</sequence>
<accession>A0A147KBB4</accession>
<evidence type="ECO:0000313" key="2">
    <source>
        <dbReference type="Proteomes" id="UP000074108"/>
    </source>
</evidence>
<keyword evidence="2" id="KW-1185">Reference proteome</keyword>
<dbReference type="AlphaFoldDB" id="A0A147KBB4"/>
<name>A0A147KBB4_9BACI</name>
<dbReference type="OrthoDB" id="8480699at2"/>
<dbReference type="Proteomes" id="UP000074108">
    <property type="component" value="Unassembled WGS sequence"/>
</dbReference>
<reference evidence="1 2" key="1">
    <citation type="journal article" date="2016" name="Front. Microbiol.">
        <title>Microevolution Analysis of Bacillus coahuilensis Unveils Differences in Phosphorus Acquisition Strategies and Their Regulation.</title>
        <authorList>
            <person name="Gomez-Lunar Z."/>
            <person name="Hernandez-Gonzalez I."/>
            <person name="Rodriguez-Torres M.D."/>
            <person name="Souza V."/>
            <person name="Olmedo-Alvarez G."/>
        </authorList>
    </citation>
    <scope>NUCLEOTIDE SEQUENCE [LARGE SCALE GENOMIC DNA]</scope>
    <source>
        <strain evidence="2">p1.1.43</strain>
    </source>
</reference>
<organism evidence="1 2">
    <name type="scientific">Bacillus coahuilensis p1.1.43</name>
    <dbReference type="NCBI Taxonomy" id="1150625"/>
    <lineage>
        <taxon>Bacteria</taxon>
        <taxon>Bacillati</taxon>
        <taxon>Bacillota</taxon>
        <taxon>Bacilli</taxon>
        <taxon>Bacillales</taxon>
        <taxon>Bacillaceae</taxon>
        <taxon>Bacillus</taxon>
    </lineage>
</organism>
<comment type="caution">
    <text evidence="1">The sequence shown here is derived from an EMBL/GenBank/DDBJ whole genome shotgun (WGS) entry which is preliminary data.</text>
</comment>
<dbReference type="RefSeq" id="WP_010175775.1">
    <property type="nucleotide sequence ID" value="NZ_LDYG01000016.1"/>
</dbReference>
<evidence type="ECO:0000313" key="1">
    <source>
        <dbReference type="EMBL" id="KUP08203.1"/>
    </source>
</evidence>
<protein>
    <submittedName>
        <fullName evidence="1">Uncharacterized protein</fullName>
    </submittedName>
</protein>
<dbReference type="EMBL" id="LDYG01000016">
    <property type="protein sequence ID" value="KUP08203.1"/>
    <property type="molecule type" value="Genomic_DNA"/>
</dbReference>
<gene>
    <name evidence="1" type="ORF">Q75_03140</name>
</gene>
<dbReference type="PATRIC" id="fig|1150625.3.peg.656"/>